<organism evidence="1 2">
    <name type="scientific">Trichoderma lentiforme</name>
    <dbReference type="NCBI Taxonomy" id="1567552"/>
    <lineage>
        <taxon>Eukaryota</taxon>
        <taxon>Fungi</taxon>
        <taxon>Dikarya</taxon>
        <taxon>Ascomycota</taxon>
        <taxon>Pezizomycotina</taxon>
        <taxon>Sordariomycetes</taxon>
        <taxon>Hypocreomycetidae</taxon>
        <taxon>Hypocreales</taxon>
        <taxon>Hypocreaceae</taxon>
        <taxon>Trichoderma</taxon>
    </lineage>
</organism>
<protein>
    <submittedName>
        <fullName evidence="1">Uncharacterized protein</fullName>
    </submittedName>
</protein>
<comment type="caution">
    <text evidence="1">The sequence shown here is derived from an EMBL/GenBank/DDBJ whole genome shotgun (WGS) entry which is preliminary data.</text>
</comment>
<dbReference type="AlphaFoldDB" id="A0A9P4XCA0"/>
<accession>A0A9P4XCA0</accession>
<name>A0A9P4XCA0_9HYPO</name>
<keyword evidence="2" id="KW-1185">Reference proteome</keyword>
<dbReference type="EMBL" id="QLNT01000011">
    <property type="protein sequence ID" value="KAF3070089.1"/>
    <property type="molecule type" value="Genomic_DNA"/>
</dbReference>
<proteinExistence type="predicted"/>
<sequence length="75" mass="8084">MDMDLMSRHDTHQISSFSPSALAEAWRSITLHPSSHQHITNTPDLASGNILGSLSPSGGKEAQIFDNNAQVVIDV</sequence>
<gene>
    <name evidence="1" type="ORF">CFAM422_006789</name>
</gene>
<dbReference type="Proteomes" id="UP000801864">
    <property type="component" value="Unassembled WGS sequence"/>
</dbReference>
<reference evidence="1 2" key="1">
    <citation type="submission" date="2018-06" db="EMBL/GenBank/DDBJ databases">
        <title>Genome analysis of cellulolytic fungus Trichoderma lentiforme CFAM-422.</title>
        <authorList>
            <person name="Steindorff A.S."/>
            <person name="Formighieri E.F."/>
            <person name="Midorikawa G.E.O."/>
            <person name="Tamietti M.S."/>
            <person name="Ramos E.Z."/>
            <person name="Silva A.S."/>
            <person name="Bon E.P.S."/>
            <person name="Mendes T.D."/>
            <person name="Damaso M.C.T."/>
            <person name="Favaro L.C.L."/>
        </authorList>
    </citation>
    <scope>NUCLEOTIDE SEQUENCE [LARGE SCALE GENOMIC DNA]</scope>
    <source>
        <strain evidence="1 2">CFAM-422</strain>
    </source>
</reference>
<evidence type="ECO:0000313" key="1">
    <source>
        <dbReference type="EMBL" id="KAF3070089.1"/>
    </source>
</evidence>
<evidence type="ECO:0000313" key="2">
    <source>
        <dbReference type="Proteomes" id="UP000801864"/>
    </source>
</evidence>